<dbReference type="Proteomes" id="UP000825935">
    <property type="component" value="Chromosome 27"/>
</dbReference>
<organism evidence="1 2">
    <name type="scientific">Ceratopteris richardii</name>
    <name type="common">Triangle waterfern</name>
    <dbReference type="NCBI Taxonomy" id="49495"/>
    <lineage>
        <taxon>Eukaryota</taxon>
        <taxon>Viridiplantae</taxon>
        <taxon>Streptophyta</taxon>
        <taxon>Embryophyta</taxon>
        <taxon>Tracheophyta</taxon>
        <taxon>Polypodiopsida</taxon>
        <taxon>Polypodiidae</taxon>
        <taxon>Polypodiales</taxon>
        <taxon>Pteridineae</taxon>
        <taxon>Pteridaceae</taxon>
        <taxon>Parkerioideae</taxon>
        <taxon>Ceratopteris</taxon>
    </lineage>
</organism>
<dbReference type="PANTHER" id="PTHR11439">
    <property type="entry name" value="GAG-POL-RELATED RETROTRANSPOSON"/>
    <property type="match status" value="1"/>
</dbReference>
<dbReference type="EMBL" id="CM035432">
    <property type="protein sequence ID" value="KAH7295771.1"/>
    <property type="molecule type" value="Genomic_DNA"/>
</dbReference>
<proteinExistence type="predicted"/>
<dbReference type="OrthoDB" id="413361at2759"/>
<comment type="caution">
    <text evidence="1">The sequence shown here is derived from an EMBL/GenBank/DDBJ whole genome shotgun (WGS) entry which is preliminary data.</text>
</comment>
<dbReference type="AlphaFoldDB" id="A0A8T2RIJ7"/>
<evidence type="ECO:0000313" key="1">
    <source>
        <dbReference type="EMBL" id="KAH7295771.1"/>
    </source>
</evidence>
<dbReference type="PANTHER" id="PTHR11439:SF483">
    <property type="entry name" value="PEPTIDE SYNTHASE GLIP-LIKE, PUTATIVE (AFU_ORTHOLOGUE AFUA_3G12920)-RELATED"/>
    <property type="match status" value="1"/>
</dbReference>
<reference evidence="1 2" key="1">
    <citation type="submission" date="2021-08" db="EMBL/GenBank/DDBJ databases">
        <title>WGS assembly of Ceratopteris richardii.</title>
        <authorList>
            <person name="Marchant D.B."/>
            <person name="Chen G."/>
            <person name="Jenkins J."/>
            <person name="Shu S."/>
            <person name="Leebens-Mack J."/>
            <person name="Grimwood J."/>
            <person name="Schmutz J."/>
            <person name="Soltis P."/>
            <person name="Soltis D."/>
            <person name="Chen Z.-H."/>
        </authorList>
    </citation>
    <scope>NUCLEOTIDE SEQUENCE [LARGE SCALE GENOMIC DNA]</scope>
    <source>
        <strain evidence="1">Whitten #5841</strain>
        <tissue evidence="1">Leaf</tissue>
    </source>
</reference>
<evidence type="ECO:0000313" key="2">
    <source>
        <dbReference type="Proteomes" id="UP000825935"/>
    </source>
</evidence>
<sequence length="183" mass="20600">MTDMGPLHFCLGIQVCQHPTQGTISLNQRSYITSLLSKYHMDSCTGMDTPLPQTLNHNSTPPSIDKPSFPYAHVLSSIRYLVSCTRADICFASNYLSRYMQNPTHSHIQYLKRLLCYLKQTCDISLTYSKTSVPTGLIGYSIPKWGVIHVHINLHQDISSPLQMLLSHGKARSNLVSHSPLQR</sequence>
<protein>
    <recommendedName>
        <fullName evidence="3">Reverse transcriptase Ty1/copia-type domain-containing protein</fullName>
    </recommendedName>
</protein>
<name>A0A8T2RIJ7_CERRI</name>
<keyword evidence="2" id="KW-1185">Reference proteome</keyword>
<dbReference type="InterPro" id="IPR016129">
    <property type="entry name" value="Caspase_his_AS"/>
</dbReference>
<dbReference type="OMA" id="SEGLISX"/>
<dbReference type="PROSITE" id="PS01121">
    <property type="entry name" value="CASPASE_HIS"/>
    <property type="match status" value="1"/>
</dbReference>
<evidence type="ECO:0008006" key="3">
    <source>
        <dbReference type="Google" id="ProtNLM"/>
    </source>
</evidence>
<gene>
    <name evidence="1" type="ORF">KP509_27G065100</name>
</gene>
<accession>A0A8T2RIJ7</accession>